<reference evidence="1 2" key="1">
    <citation type="submission" date="2015-01" db="EMBL/GenBank/DDBJ databases">
        <title>Evolution of Trichinella species and genotypes.</title>
        <authorList>
            <person name="Korhonen P.K."/>
            <person name="Edoardo P."/>
            <person name="Giuseppe L.R."/>
            <person name="Gasser R.B."/>
        </authorList>
    </citation>
    <scope>NUCLEOTIDE SEQUENCE [LARGE SCALE GENOMIC DNA]</scope>
    <source>
        <strain evidence="1">ISS176</strain>
    </source>
</reference>
<dbReference type="Proteomes" id="UP000054826">
    <property type="component" value="Unassembled WGS sequence"/>
</dbReference>
<proteinExistence type="predicted"/>
<accession>A0A0V1GKX8</accession>
<dbReference type="AlphaFoldDB" id="A0A0V1GKX8"/>
<protein>
    <submittedName>
        <fullName evidence="1">Uncharacterized protein</fullName>
    </submittedName>
</protein>
<sequence>MYKKQKTSLYDQICSENLFSYSYINLFIFLWKM</sequence>
<dbReference type="EMBL" id="JYDV01001698">
    <property type="protein sequence ID" value="KRY98916.1"/>
    <property type="molecule type" value="Genomic_DNA"/>
</dbReference>
<name>A0A0V1GKX8_TRIPS</name>
<gene>
    <name evidence="1" type="ORF">T4C_8449</name>
</gene>
<evidence type="ECO:0000313" key="2">
    <source>
        <dbReference type="Proteomes" id="UP000054826"/>
    </source>
</evidence>
<organism evidence="1 2">
    <name type="scientific">Trichinella pseudospiralis</name>
    <name type="common">Parasitic roundworm</name>
    <dbReference type="NCBI Taxonomy" id="6337"/>
    <lineage>
        <taxon>Eukaryota</taxon>
        <taxon>Metazoa</taxon>
        <taxon>Ecdysozoa</taxon>
        <taxon>Nematoda</taxon>
        <taxon>Enoplea</taxon>
        <taxon>Dorylaimia</taxon>
        <taxon>Trichinellida</taxon>
        <taxon>Trichinellidae</taxon>
        <taxon>Trichinella</taxon>
    </lineage>
</organism>
<comment type="caution">
    <text evidence="1">The sequence shown here is derived from an EMBL/GenBank/DDBJ whole genome shotgun (WGS) entry which is preliminary data.</text>
</comment>
<evidence type="ECO:0000313" key="1">
    <source>
        <dbReference type="EMBL" id="KRY98916.1"/>
    </source>
</evidence>